<evidence type="ECO:0000313" key="2">
    <source>
        <dbReference type="Proteomes" id="UP000014071"/>
    </source>
</evidence>
<proteinExistence type="predicted"/>
<sequence>MVKVSTCDGQTGTTHKSRECEKSINRMKWRCRVCVRYGKPSQDELCFDSPADATIIAEAIDKSTKWQTRRKCHFAIDRRGLNELALALPHTVHCTLFHPLPSIGTTDDSTTTLRSFAKFRRSMRTFERTL</sequence>
<evidence type="ECO:0000313" key="1">
    <source>
        <dbReference type="EMBL" id="GAC97925.1"/>
    </source>
</evidence>
<gene>
    <name evidence="1" type="ORF">PHSY_005513</name>
</gene>
<organism evidence="1 2">
    <name type="scientific">Pseudozyma hubeiensis (strain SY62)</name>
    <name type="common">Yeast</name>
    <dbReference type="NCBI Taxonomy" id="1305764"/>
    <lineage>
        <taxon>Eukaryota</taxon>
        <taxon>Fungi</taxon>
        <taxon>Dikarya</taxon>
        <taxon>Basidiomycota</taxon>
        <taxon>Ustilaginomycotina</taxon>
        <taxon>Ustilaginomycetes</taxon>
        <taxon>Ustilaginales</taxon>
        <taxon>Ustilaginaceae</taxon>
        <taxon>Pseudozyma</taxon>
    </lineage>
</organism>
<dbReference type="GeneID" id="24110791"/>
<dbReference type="AlphaFoldDB" id="R9PIL0"/>
<dbReference type="RefSeq" id="XP_012191512.1">
    <property type="nucleotide sequence ID" value="XM_012336122.1"/>
</dbReference>
<dbReference type="EMBL" id="DF238814">
    <property type="protein sequence ID" value="GAC97925.1"/>
    <property type="molecule type" value="Genomic_DNA"/>
</dbReference>
<protein>
    <submittedName>
        <fullName evidence="1">Uncharacterized protein</fullName>
    </submittedName>
</protein>
<name>R9PIL0_PSEHS</name>
<dbReference type="Proteomes" id="UP000014071">
    <property type="component" value="Unassembled WGS sequence"/>
</dbReference>
<reference evidence="2" key="1">
    <citation type="journal article" date="2013" name="Genome Announc.">
        <title>Draft genome sequence of the basidiomycetous yeast-like fungus Pseudozyma hubeiensis SY62, which produces an abundant amount of the biosurfactant mannosylerythritol lipids.</title>
        <authorList>
            <person name="Konishi M."/>
            <person name="Hatada Y."/>
            <person name="Horiuchi J."/>
        </authorList>
    </citation>
    <scope>NUCLEOTIDE SEQUENCE [LARGE SCALE GENOMIC DNA]</scope>
    <source>
        <strain evidence="2">SY62</strain>
    </source>
</reference>
<keyword evidence="2" id="KW-1185">Reference proteome</keyword>
<accession>R9PIL0</accession>
<dbReference type="HOGENOM" id="CLU_1939075_0_0_1"/>